<dbReference type="InterPro" id="IPR011737">
    <property type="entry name" value="CHP02206_TP0381"/>
</dbReference>
<feature type="transmembrane region" description="Helical" evidence="1">
    <location>
        <begin position="212"/>
        <end position="234"/>
    </location>
</feature>
<dbReference type="NCBIfam" id="TIGR02206">
    <property type="entry name" value="intg_mem_TP0381"/>
    <property type="match status" value="1"/>
</dbReference>
<evidence type="ECO:0008006" key="4">
    <source>
        <dbReference type="Google" id="ProtNLM"/>
    </source>
</evidence>
<accession>A0A8J3DUK2</accession>
<feature type="transmembrane region" description="Helical" evidence="1">
    <location>
        <begin position="16"/>
        <end position="37"/>
    </location>
</feature>
<feature type="transmembrane region" description="Helical" evidence="1">
    <location>
        <begin position="49"/>
        <end position="70"/>
    </location>
</feature>
<feature type="transmembrane region" description="Helical" evidence="1">
    <location>
        <begin position="139"/>
        <end position="159"/>
    </location>
</feature>
<organism evidence="2 3">
    <name type="scientific">Pullulanibacillus camelliae</name>
    <dbReference type="NCBI Taxonomy" id="1707096"/>
    <lineage>
        <taxon>Bacteria</taxon>
        <taxon>Bacillati</taxon>
        <taxon>Bacillota</taxon>
        <taxon>Bacilli</taxon>
        <taxon>Bacillales</taxon>
        <taxon>Sporolactobacillaceae</taxon>
        <taxon>Pullulanibacillus</taxon>
    </lineage>
</organism>
<dbReference type="AlphaFoldDB" id="A0A8J3DUK2"/>
<gene>
    <name evidence="2" type="primary">ywaF</name>
    <name evidence="2" type="ORF">GCM10011391_22930</name>
</gene>
<evidence type="ECO:0000256" key="1">
    <source>
        <dbReference type="SAM" id="Phobius"/>
    </source>
</evidence>
<name>A0A8J3DUK2_9BACL</name>
<protein>
    <recommendedName>
        <fullName evidence="4">TIGR02206 family membrane protein</fullName>
    </recommendedName>
</protein>
<keyword evidence="3" id="KW-1185">Reference proteome</keyword>
<evidence type="ECO:0000313" key="2">
    <source>
        <dbReference type="EMBL" id="GGE43582.1"/>
    </source>
</evidence>
<dbReference type="Pfam" id="PF14808">
    <property type="entry name" value="TMEM164"/>
    <property type="match status" value="1"/>
</dbReference>
<sequence>MKAFFDYHPHYESFQLFAWQHIVTMLILLILGILIFVFKDQLRVPRRRIPICSVLACLLFIAYGALQLWLIAERAWDWKKDLPLQLSDSVVILAIVMLAMASERLFQFMYFAGLGSSLQAIITPDLGRFGFPHFRYFEFFVAHGGVVLACLFMVACYRYRPTLRSLWITFMIINGYGGLVFCLNKWLGANYLYMMKKPRSASLLSVLGPWPWYLLSLELVMLISFFILYCPFWLRQKTR</sequence>
<feature type="transmembrane region" description="Helical" evidence="1">
    <location>
        <begin position="108"/>
        <end position="127"/>
    </location>
</feature>
<feature type="transmembrane region" description="Helical" evidence="1">
    <location>
        <begin position="82"/>
        <end position="101"/>
    </location>
</feature>
<proteinExistence type="predicted"/>
<comment type="caution">
    <text evidence="2">The sequence shown here is derived from an EMBL/GenBank/DDBJ whole genome shotgun (WGS) entry which is preliminary data.</text>
</comment>
<dbReference type="Proteomes" id="UP000628775">
    <property type="component" value="Unassembled WGS sequence"/>
</dbReference>
<evidence type="ECO:0000313" key="3">
    <source>
        <dbReference type="Proteomes" id="UP000628775"/>
    </source>
</evidence>
<feature type="transmembrane region" description="Helical" evidence="1">
    <location>
        <begin position="166"/>
        <end position="187"/>
    </location>
</feature>
<keyword evidence="1" id="KW-1133">Transmembrane helix</keyword>
<keyword evidence="1" id="KW-0812">Transmembrane</keyword>
<dbReference type="EMBL" id="BMIR01000010">
    <property type="protein sequence ID" value="GGE43582.1"/>
    <property type="molecule type" value="Genomic_DNA"/>
</dbReference>
<keyword evidence="1" id="KW-0472">Membrane</keyword>
<reference evidence="2" key="1">
    <citation type="journal article" date="2014" name="Int. J. Syst. Evol. Microbiol.">
        <title>Complete genome sequence of Corynebacterium casei LMG S-19264T (=DSM 44701T), isolated from a smear-ripened cheese.</title>
        <authorList>
            <consortium name="US DOE Joint Genome Institute (JGI-PGF)"/>
            <person name="Walter F."/>
            <person name="Albersmeier A."/>
            <person name="Kalinowski J."/>
            <person name="Ruckert C."/>
        </authorList>
    </citation>
    <scope>NUCLEOTIDE SEQUENCE</scope>
    <source>
        <strain evidence="2">CGMCC 1.15371</strain>
    </source>
</reference>
<dbReference type="RefSeq" id="WP_188693865.1">
    <property type="nucleotide sequence ID" value="NZ_BMIR01000010.1"/>
</dbReference>
<reference evidence="2" key="2">
    <citation type="submission" date="2020-09" db="EMBL/GenBank/DDBJ databases">
        <authorList>
            <person name="Sun Q."/>
            <person name="Zhou Y."/>
        </authorList>
    </citation>
    <scope>NUCLEOTIDE SEQUENCE</scope>
    <source>
        <strain evidence="2">CGMCC 1.15371</strain>
    </source>
</reference>